<dbReference type="GO" id="GO:0008237">
    <property type="term" value="F:metallopeptidase activity"/>
    <property type="evidence" value="ECO:0007669"/>
    <property type="project" value="UniProtKB-KW"/>
</dbReference>
<keyword evidence="3" id="KW-0645">Protease</keyword>
<dbReference type="InterPro" id="IPR037165">
    <property type="entry name" value="AldOxase/xan_DH_Mopterin-bd_sf"/>
</dbReference>
<protein>
    <submittedName>
        <fullName evidence="3">CPBP family intramembrane metalloprotease</fullName>
    </submittedName>
</protein>
<dbReference type="PANTHER" id="PTHR39430">
    <property type="entry name" value="MEMBRANE-ASSOCIATED PROTEASE-RELATED"/>
    <property type="match status" value="1"/>
</dbReference>
<dbReference type="RefSeq" id="WP_175269746.1">
    <property type="nucleotide sequence ID" value="NZ_JABFCR010000029.1"/>
</dbReference>
<keyword evidence="3" id="KW-0482">Metalloprotease</keyword>
<dbReference type="Pfam" id="PF02517">
    <property type="entry name" value="Rce1-like"/>
    <property type="match status" value="1"/>
</dbReference>
<feature type="domain" description="CAAX prenyl protease 2/Lysostaphin resistance protein A-like" evidence="2">
    <location>
        <begin position="112"/>
        <end position="206"/>
    </location>
</feature>
<feature type="transmembrane region" description="Helical" evidence="1">
    <location>
        <begin position="75"/>
        <end position="97"/>
    </location>
</feature>
<feature type="transmembrane region" description="Helical" evidence="1">
    <location>
        <begin position="109"/>
        <end position="130"/>
    </location>
</feature>
<dbReference type="SUPFAM" id="SSF56003">
    <property type="entry name" value="Molybdenum cofactor-binding domain"/>
    <property type="match status" value="1"/>
</dbReference>
<name>A0ABX1W1F3_9SPHI</name>
<dbReference type="Proteomes" id="UP000566071">
    <property type="component" value="Unassembled WGS sequence"/>
</dbReference>
<evidence type="ECO:0000259" key="2">
    <source>
        <dbReference type="Pfam" id="PF02517"/>
    </source>
</evidence>
<sequence length="264" mass="29406">MKAFIQKLAVWLKVLIYFLIMWLATVIAGIVPALNGLFYFFAVSLLISWFLLRNDNLGLSSLGYYPQARRHWMQLLFGLILGCLMLIITAIITLALTKAEWYFNTRIDPIYILITFLMCTCSTYIREFVFRGYPFQALLKKYGAQVAQLAIVVPFGLMHVNRSMSLQDAGTVILTTGLGSILFGLAYIKTKNLMLPTGIHTGWNFLQALIPRTSGAGPKTLITVSGGQPGYGSATILLPYLVIVSIAILLLLFINVPGQRDTKK</sequence>
<feature type="transmembrane region" description="Helical" evidence="1">
    <location>
        <begin position="12"/>
        <end position="31"/>
    </location>
</feature>
<comment type="caution">
    <text evidence="3">The sequence shown here is derived from an EMBL/GenBank/DDBJ whole genome shotgun (WGS) entry which is preliminary data.</text>
</comment>
<keyword evidence="1" id="KW-1133">Transmembrane helix</keyword>
<feature type="transmembrane region" description="Helical" evidence="1">
    <location>
        <begin position="230"/>
        <end position="254"/>
    </location>
</feature>
<evidence type="ECO:0000313" key="3">
    <source>
        <dbReference type="EMBL" id="NNU34062.1"/>
    </source>
</evidence>
<dbReference type="InterPro" id="IPR003675">
    <property type="entry name" value="Rce1/LyrA-like_dom"/>
</dbReference>
<keyword evidence="3" id="KW-0378">Hydrolase</keyword>
<keyword evidence="1" id="KW-0812">Transmembrane</keyword>
<proteinExistence type="predicted"/>
<evidence type="ECO:0000256" key="1">
    <source>
        <dbReference type="SAM" id="Phobius"/>
    </source>
</evidence>
<dbReference type="EMBL" id="JABFCR010000029">
    <property type="protein sequence ID" value="NNU34062.1"/>
    <property type="molecule type" value="Genomic_DNA"/>
</dbReference>
<keyword evidence="4" id="KW-1185">Reference proteome</keyword>
<accession>A0ABX1W1F3</accession>
<feature type="transmembrane region" description="Helical" evidence="1">
    <location>
        <begin position="37"/>
        <end position="54"/>
    </location>
</feature>
<gene>
    <name evidence="3" type="ORF">HK413_07665</name>
</gene>
<dbReference type="PANTHER" id="PTHR39430:SF1">
    <property type="entry name" value="PROTEASE"/>
    <property type="match status" value="1"/>
</dbReference>
<organism evidence="3 4">
    <name type="scientific">Mucilaginibacter humi</name>
    <dbReference type="NCBI Taxonomy" id="2732510"/>
    <lineage>
        <taxon>Bacteria</taxon>
        <taxon>Pseudomonadati</taxon>
        <taxon>Bacteroidota</taxon>
        <taxon>Sphingobacteriia</taxon>
        <taxon>Sphingobacteriales</taxon>
        <taxon>Sphingobacteriaceae</taxon>
        <taxon>Mucilaginibacter</taxon>
    </lineage>
</organism>
<keyword evidence="1" id="KW-0472">Membrane</keyword>
<evidence type="ECO:0000313" key="4">
    <source>
        <dbReference type="Proteomes" id="UP000566071"/>
    </source>
</evidence>
<reference evidence="3 4" key="1">
    <citation type="submission" date="2020-05" db="EMBL/GenBank/DDBJ databases">
        <authorList>
            <person name="Khan S.A."/>
            <person name="Jeon C.O."/>
            <person name="Chun B.H."/>
        </authorList>
    </citation>
    <scope>NUCLEOTIDE SEQUENCE [LARGE SCALE GENOMIC DNA]</scope>
    <source>
        <strain evidence="3 4">S1162</strain>
    </source>
</reference>
<feature type="transmembrane region" description="Helical" evidence="1">
    <location>
        <begin position="166"/>
        <end position="186"/>
    </location>
</feature>